<accession>A0ABR8C1Y6</accession>
<name>A0ABR8C1Y6_APHFL</name>
<sequence>MTFIIMYDLLILPINHTTFLTICKYSVSGVVRKKKDSGKLKGCDSEALLQAVRCLASWKECDHYRSTKTIKSWLVKKGYWGKTCAPLRSLRLCVRKKEMFGKLEGVR</sequence>
<dbReference type="Proteomes" id="UP000606721">
    <property type="component" value="Unassembled WGS sequence"/>
</dbReference>
<keyword evidence="2" id="KW-1185">Reference proteome</keyword>
<proteinExistence type="predicted"/>
<evidence type="ECO:0000313" key="1">
    <source>
        <dbReference type="EMBL" id="MBD2280921.1"/>
    </source>
</evidence>
<comment type="caution">
    <text evidence="1">The sequence shown here is derived from an EMBL/GenBank/DDBJ whole genome shotgun (WGS) entry which is preliminary data.</text>
</comment>
<organism evidence="1 2">
    <name type="scientific">Aphanizomenon flos-aquae FACHB-1040</name>
    <dbReference type="NCBI Taxonomy" id="2692887"/>
    <lineage>
        <taxon>Bacteria</taxon>
        <taxon>Bacillati</taxon>
        <taxon>Cyanobacteriota</taxon>
        <taxon>Cyanophyceae</taxon>
        <taxon>Nostocales</taxon>
        <taxon>Aphanizomenonaceae</taxon>
        <taxon>Aphanizomenon</taxon>
    </lineage>
</organism>
<gene>
    <name evidence="1" type="ORF">H6F99_22400</name>
</gene>
<reference evidence="1 2" key="1">
    <citation type="journal article" date="2020" name="ISME J.">
        <title>Comparative genomics reveals insights into cyanobacterial evolution and habitat adaptation.</title>
        <authorList>
            <person name="Chen M.Y."/>
            <person name="Teng W.K."/>
            <person name="Zhao L."/>
            <person name="Hu C.X."/>
            <person name="Zhou Y.K."/>
            <person name="Han B.P."/>
            <person name="Song L.R."/>
            <person name="Shu W.S."/>
        </authorList>
    </citation>
    <scope>NUCLEOTIDE SEQUENCE [LARGE SCALE GENOMIC DNA]</scope>
    <source>
        <strain evidence="1 2">FACHB-1040</strain>
    </source>
</reference>
<protein>
    <submittedName>
        <fullName evidence="1">Uncharacterized protein</fullName>
    </submittedName>
</protein>
<evidence type="ECO:0000313" key="2">
    <source>
        <dbReference type="Proteomes" id="UP000606721"/>
    </source>
</evidence>
<dbReference type="EMBL" id="JACJQT010000080">
    <property type="protein sequence ID" value="MBD2280921.1"/>
    <property type="molecule type" value="Genomic_DNA"/>
</dbReference>